<evidence type="ECO:0000313" key="2">
    <source>
        <dbReference type="EMBL" id="KAH7426080.1"/>
    </source>
</evidence>
<reference evidence="2" key="1">
    <citation type="submission" date="2021-08" db="EMBL/GenBank/DDBJ databases">
        <title>WGS assembly of Ceratopteris richardii.</title>
        <authorList>
            <person name="Marchant D.B."/>
            <person name="Chen G."/>
            <person name="Jenkins J."/>
            <person name="Shu S."/>
            <person name="Leebens-Mack J."/>
            <person name="Grimwood J."/>
            <person name="Schmutz J."/>
            <person name="Soltis P."/>
            <person name="Soltis D."/>
            <person name="Chen Z.-H."/>
        </authorList>
    </citation>
    <scope>NUCLEOTIDE SEQUENCE</scope>
    <source>
        <strain evidence="2">Whitten #5841</strain>
        <tissue evidence="2">Leaf</tissue>
    </source>
</reference>
<organism evidence="2 3">
    <name type="scientific">Ceratopteris richardii</name>
    <name type="common">Triangle waterfern</name>
    <dbReference type="NCBI Taxonomy" id="49495"/>
    <lineage>
        <taxon>Eukaryota</taxon>
        <taxon>Viridiplantae</taxon>
        <taxon>Streptophyta</taxon>
        <taxon>Embryophyta</taxon>
        <taxon>Tracheophyta</taxon>
        <taxon>Polypodiopsida</taxon>
        <taxon>Polypodiidae</taxon>
        <taxon>Polypodiales</taxon>
        <taxon>Pteridineae</taxon>
        <taxon>Pteridaceae</taxon>
        <taxon>Parkerioideae</taxon>
        <taxon>Ceratopteris</taxon>
    </lineage>
</organism>
<keyword evidence="1" id="KW-0732">Signal</keyword>
<feature type="signal peptide" evidence="1">
    <location>
        <begin position="1"/>
        <end position="17"/>
    </location>
</feature>
<evidence type="ECO:0000256" key="1">
    <source>
        <dbReference type="SAM" id="SignalP"/>
    </source>
</evidence>
<comment type="caution">
    <text evidence="2">The sequence shown here is derived from an EMBL/GenBank/DDBJ whole genome shotgun (WGS) entry which is preliminary data.</text>
</comment>
<sequence>MQLTYVTLIPWFSYALACCIDQDLPNNQSRELLVLCAWSKLSAIRTS</sequence>
<proteinExistence type="predicted"/>
<accession>A0A8T2TUY4</accession>
<dbReference type="AlphaFoldDB" id="A0A8T2TUY4"/>
<dbReference type="EMBL" id="CM035416">
    <property type="protein sequence ID" value="KAH7426080.1"/>
    <property type="molecule type" value="Genomic_DNA"/>
</dbReference>
<feature type="chain" id="PRO_5035909945" evidence="1">
    <location>
        <begin position="18"/>
        <end position="47"/>
    </location>
</feature>
<gene>
    <name evidence="2" type="ORF">KP509_11G083700</name>
</gene>
<keyword evidence="3" id="KW-1185">Reference proteome</keyword>
<name>A0A8T2TUY4_CERRI</name>
<protein>
    <submittedName>
        <fullName evidence="2">Uncharacterized protein</fullName>
    </submittedName>
</protein>
<evidence type="ECO:0000313" key="3">
    <source>
        <dbReference type="Proteomes" id="UP000825935"/>
    </source>
</evidence>
<dbReference type="Proteomes" id="UP000825935">
    <property type="component" value="Chromosome 11"/>
</dbReference>